<protein>
    <recommendedName>
        <fullName evidence="1">Helix-turn-helix domain-containing protein</fullName>
    </recommendedName>
</protein>
<sequence>MGAWERSIFQDGTIPEMDKVQGWMRYIDDIWFVWEGTMDELHRLMNKLNDNSLNIHLTYKCGRKLDFLDLKIEVLDDGTITTDLYRKPTSTNSLLHYSSSHPASTIRGIPIGQFLRARRICSQQEAFEEQAVDLVCRFSNRGYSKKSIRRGYKRAINTPRAKLLHPPIKKCHSNMEEPVRFISNFNNQWNELRKILNKHWNILKSDPILRKVIPTSPQMVAKRSQNIKDLLVHSHYDSSRNIKKRALPDGFFPCGFCKACLNLRRTFSFSNWNGSKNYEIRKHLTCASRGVIYYAKCPCEMIYIGLTTRELKIRVREHIRDIEKAATIEDISILKTLPRHFKAHHKCNPRGLIIWGIDQVELGIRGGDLGQVLAQYESRWIFRLGTLTPQGLNENLGFNAFL</sequence>
<gene>
    <name evidence="2" type="ORF">RIMI_LOCUS20313574</name>
</gene>
<accession>A0ABN9MFN0</accession>
<dbReference type="InterPro" id="IPR058912">
    <property type="entry name" value="HTH_animal"/>
</dbReference>
<name>A0ABN9MFN0_9NEOB</name>
<dbReference type="PANTHER" id="PTHR21301">
    <property type="entry name" value="REVERSE TRANSCRIPTASE"/>
    <property type="match status" value="1"/>
</dbReference>
<dbReference type="PANTHER" id="PTHR21301:SF13">
    <property type="match status" value="1"/>
</dbReference>
<dbReference type="Pfam" id="PF26215">
    <property type="entry name" value="HTH_animal"/>
    <property type="match status" value="1"/>
</dbReference>
<evidence type="ECO:0000259" key="1">
    <source>
        <dbReference type="Pfam" id="PF26215"/>
    </source>
</evidence>
<keyword evidence="3" id="KW-1185">Reference proteome</keyword>
<evidence type="ECO:0000313" key="3">
    <source>
        <dbReference type="Proteomes" id="UP001176940"/>
    </source>
</evidence>
<reference evidence="2" key="1">
    <citation type="submission" date="2023-07" db="EMBL/GenBank/DDBJ databases">
        <authorList>
            <person name="Stuckert A."/>
        </authorList>
    </citation>
    <scope>NUCLEOTIDE SEQUENCE</scope>
</reference>
<feature type="domain" description="Helix-turn-helix" evidence="1">
    <location>
        <begin position="94"/>
        <end position="150"/>
    </location>
</feature>
<proteinExistence type="predicted"/>
<organism evidence="2 3">
    <name type="scientific">Ranitomeya imitator</name>
    <name type="common">mimic poison frog</name>
    <dbReference type="NCBI Taxonomy" id="111125"/>
    <lineage>
        <taxon>Eukaryota</taxon>
        <taxon>Metazoa</taxon>
        <taxon>Chordata</taxon>
        <taxon>Craniata</taxon>
        <taxon>Vertebrata</taxon>
        <taxon>Euteleostomi</taxon>
        <taxon>Amphibia</taxon>
        <taxon>Batrachia</taxon>
        <taxon>Anura</taxon>
        <taxon>Neobatrachia</taxon>
        <taxon>Hyloidea</taxon>
        <taxon>Dendrobatidae</taxon>
        <taxon>Dendrobatinae</taxon>
        <taxon>Ranitomeya</taxon>
    </lineage>
</organism>
<comment type="caution">
    <text evidence="2">The sequence shown here is derived from an EMBL/GenBank/DDBJ whole genome shotgun (WGS) entry which is preliminary data.</text>
</comment>
<evidence type="ECO:0000313" key="2">
    <source>
        <dbReference type="EMBL" id="CAJ0965458.1"/>
    </source>
</evidence>
<dbReference type="Proteomes" id="UP001176940">
    <property type="component" value="Unassembled WGS sequence"/>
</dbReference>
<dbReference type="EMBL" id="CAUEEQ010067590">
    <property type="protein sequence ID" value="CAJ0965458.1"/>
    <property type="molecule type" value="Genomic_DNA"/>
</dbReference>